<organism evidence="1 2">
    <name type="scientific">Mucilaginibacter angelicae</name>
    <dbReference type="NCBI Taxonomy" id="869718"/>
    <lineage>
        <taxon>Bacteria</taxon>
        <taxon>Pseudomonadati</taxon>
        <taxon>Bacteroidota</taxon>
        <taxon>Sphingobacteriia</taxon>
        <taxon>Sphingobacteriales</taxon>
        <taxon>Sphingobacteriaceae</taxon>
        <taxon>Mucilaginibacter</taxon>
    </lineage>
</organism>
<name>A0ABV6LHQ3_9SPHI</name>
<sequence>MEEEYDELDEYIDALINEERTKLIQGDIGLSTCQFFKEDGKGGVTPFASGVMVELGPSSYILTASHVIEDWSNASKLFVPLADTHISVAGHAYGTTMDKENKYDIAYIKLTPELARLLRYTYRFMPIHKMLHHWKSLLEPNYCIFGYPVINQKKADGAVKTFGSAYFSLPCQDKVFEYYGLNPLAHYAFEFQGKAVNIQSNKVEKIKTEHYGLSGCGVWYVDIEFKHNKFKSSAQLIGIMMEFRKGKYECLIGNRMEIILATIEKNEGVKIKRTI</sequence>
<reference evidence="1 2" key="1">
    <citation type="submission" date="2024-09" db="EMBL/GenBank/DDBJ databases">
        <authorList>
            <person name="Sun Q."/>
            <person name="Mori K."/>
        </authorList>
    </citation>
    <scope>NUCLEOTIDE SEQUENCE [LARGE SCALE GENOMIC DNA]</scope>
    <source>
        <strain evidence="1 2">NCAIM B.02415</strain>
    </source>
</reference>
<dbReference type="EMBL" id="JBHLTS010000080">
    <property type="protein sequence ID" value="MFC0519014.1"/>
    <property type="molecule type" value="Genomic_DNA"/>
</dbReference>
<dbReference type="Proteomes" id="UP001589828">
    <property type="component" value="Unassembled WGS sequence"/>
</dbReference>
<evidence type="ECO:0000313" key="1">
    <source>
        <dbReference type="EMBL" id="MFC0519014.1"/>
    </source>
</evidence>
<dbReference type="SUPFAM" id="SSF50494">
    <property type="entry name" value="Trypsin-like serine proteases"/>
    <property type="match status" value="1"/>
</dbReference>
<comment type="caution">
    <text evidence="1">The sequence shown here is derived from an EMBL/GenBank/DDBJ whole genome shotgun (WGS) entry which is preliminary data.</text>
</comment>
<dbReference type="InterPro" id="IPR009003">
    <property type="entry name" value="Peptidase_S1_PA"/>
</dbReference>
<proteinExistence type="predicted"/>
<protein>
    <recommendedName>
        <fullName evidence="3">Serine protease</fullName>
    </recommendedName>
</protein>
<dbReference type="InterPro" id="IPR043504">
    <property type="entry name" value="Peptidase_S1_PA_chymotrypsin"/>
</dbReference>
<dbReference type="Gene3D" id="2.40.10.10">
    <property type="entry name" value="Trypsin-like serine proteases"/>
    <property type="match status" value="1"/>
</dbReference>
<evidence type="ECO:0008006" key="3">
    <source>
        <dbReference type="Google" id="ProtNLM"/>
    </source>
</evidence>
<gene>
    <name evidence="1" type="ORF">ACFFGT_32675</name>
</gene>
<dbReference type="RefSeq" id="WP_377026715.1">
    <property type="nucleotide sequence ID" value="NZ_JBHLTS010000080.1"/>
</dbReference>
<keyword evidence="2" id="KW-1185">Reference proteome</keyword>
<evidence type="ECO:0000313" key="2">
    <source>
        <dbReference type="Proteomes" id="UP001589828"/>
    </source>
</evidence>
<accession>A0ABV6LHQ3</accession>